<dbReference type="SUPFAM" id="SSF100950">
    <property type="entry name" value="NagB/RpiA/CoA transferase-like"/>
    <property type="match status" value="1"/>
</dbReference>
<comment type="subunit">
    <text evidence="8">Component of the translation initiation factor 2B (eIF2B) complex which is a heterodecamer of two sets of five different subunits: alpha, beta, gamma, delta and epsilon. Subunits alpha, beta and delta comprise a regulatory subcomplex and subunits epsilon and gamma comprise a catalytic subcomplex. Within the complex, the hexameric regulatory complex resides at the center, with the two heterodimeric catalytic subcomplexes bound on opposite sides.</text>
</comment>
<evidence type="ECO:0000313" key="11">
    <source>
        <dbReference type="Proteomes" id="UP000054560"/>
    </source>
</evidence>
<dbReference type="GO" id="GO:0005829">
    <property type="term" value="C:cytosol"/>
    <property type="evidence" value="ECO:0007669"/>
    <property type="project" value="UniProtKB-SubCell"/>
</dbReference>
<evidence type="ECO:0000256" key="1">
    <source>
        <dbReference type="ARBA" id="ARBA00004514"/>
    </source>
</evidence>
<sequence length="71" mass="7875">VENGDVLAIHGASGVVEQIFIQAHEEGKDFRVIVIDSRPRLEGKRLLKRLTKHGIDCTYVLITGASYALKE</sequence>
<comment type="similarity">
    <text evidence="2 9">Belongs to the eIF-2B alpha/beta/delta subunits family.</text>
</comment>
<dbReference type="InterPro" id="IPR037171">
    <property type="entry name" value="NagB/RpiA_transferase-like"/>
</dbReference>
<name>A0A0L0F437_9EUKA</name>
<keyword evidence="5" id="KW-0648">Protein biosynthesis</keyword>
<evidence type="ECO:0000256" key="5">
    <source>
        <dbReference type="ARBA" id="ARBA00022917"/>
    </source>
</evidence>
<dbReference type="InterPro" id="IPR000649">
    <property type="entry name" value="IF-2B-related"/>
</dbReference>
<dbReference type="RefSeq" id="XP_014145354.1">
    <property type="nucleotide sequence ID" value="XM_014289879.1"/>
</dbReference>
<dbReference type="EMBL" id="KQ248783">
    <property type="protein sequence ID" value="KNC71452.1"/>
    <property type="molecule type" value="Genomic_DNA"/>
</dbReference>
<evidence type="ECO:0000256" key="4">
    <source>
        <dbReference type="ARBA" id="ARBA00022540"/>
    </source>
</evidence>
<proteinExistence type="inferred from homology"/>
<gene>
    <name evidence="10" type="ORF">SARC_16008</name>
</gene>
<accession>A0A0L0F437</accession>
<dbReference type="eggNOG" id="KOG1467">
    <property type="taxonomic scope" value="Eukaryota"/>
</dbReference>
<dbReference type="PANTHER" id="PTHR10233:SF14">
    <property type="entry name" value="TRANSLATION INITIATION FACTOR EIF-2B SUBUNIT DELTA"/>
    <property type="match status" value="1"/>
</dbReference>
<evidence type="ECO:0000256" key="7">
    <source>
        <dbReference type="ARBA" id="ARBA00044356"/>
    </source>
</evidence>
<evidence type="ECO:0000256" key="6">
    <source>
        <dbReference type="ARBA" id="ARBA00044147"/>
    </source>
</evidence>
<evidence type="ECO:0000256" key="8">
    <source>
        <dbReference type="ARBA" id="ARBA00046432"/>
    </source>
</evidence>
<keyword evidence="3" id="KW-0963">Cytoplasm</keyword>
<dbReference type="Proteomes" id="UP000054560">
    <property type="component" value="Unassembled WGS sequence"/>
</dbReference>
<dbReference type="GeneID" id="25916512"/>
<evidence type="ECO:0000256" key="3">
    <source>
        <dbReference type="ARBA" id="ARBA00022490"/>
    </source>
</evidence>
<evidence type="ECO:0000256" key="2">
    <source>
        <dbReference type="ARBA" id="ARBA00007251"/>
    </source>
</evidence>
<dbReference type="PANTHER" id="PTHR10233">
    <property type="entry name" value="TRANSLATION INITIATION FACTOR EIF-2B"/>
    <property type="match status" value="1"/>
</dbReference>
<comment type="subcellular location">
    <subcellularLocation>
        <location evidence="1">Cytoplasm</location>
        <location evidence="1">Cytosol</location>
    </subcellularLocation>
</comment>
<evidence type="ECO:0000256" key="9">
    <source>
        <dbReference type="RuleBase" id="RU003814"/>
    </source>
</evidence>
<dbReference type="STRING" id="667725.A0A0L0F437"/>
<feature type="non-terminal residue" evidence="10">
    <location>
        <position position="71"/>
    </location>
</feature>
<keyword evidence="11" id="KW-1185">Reference proteome</keyword>
<dbReference type="InterPro" id="IPR042529">
    <property type="entry name" value="IF_2B-like_C"/>
</dbReference>
<dbReference type="AlphaFoldDB" id="A0A0L0F437"/>
<dbReference type="GO" id="GO:0003743">
    <property type="term" value="F:translation initiation factor activity"/>
    <property type="evidence" value="ECO:0007669"/>
    <property type="project" value="UniProtKB-KW"/>
</dbReference>
<keyword evidence="4" id="KW-0396">Initiation factor</keyword>
<dbReference type="Pfam" id="PF01008">
    <property type="entry name" value="IF-2B"/>
    <property type="match status" value="1"/>
</dbReference>
<dbReference type="Gene3D" id="3.40.50.10470">
    <property type="entry name" value="Translation initiation factor eif-2b, domain 2"/>
    <property type="match status" value="1"/>
</dbReference>
<dbReference type="OrthoDB" id="10254737at2759"/>
<evidence type="ECO:0000313" key="10">
    <source>
        <dbReference type="EMBL" id="KNC71452.1"/>
    </source>
</evidence>
<organism evidence="10 11">
    <name type="scientific">Sphaeroforma arctica JP610</name>
    <dbReference type="NCBI Taxonomy" id="667725"/>
    <lineage>
        <taxon>Eukaryota</taxon>
        <taxon>Ichthyosporea</taxon>
        <taxon>Ichthyophonida</taxon>
        <taxon>Sphaeroforma</taxon>
    </lineage>
</organism>
<feature type="non-terminal residue" evidence="10">
    <location>
        <position position="1"/>
    </location>
</feature>
<reference evidence="10 11" key="1">
    <citation type="submission" date="2011-02" db="EMBL/GenBank/DDBJ databases">
        <title>The Genome Sequence of Sphaeroforma arctica JP610.</title>
        <authorList>
            <consortium name="The Broad Institute Genome Sequencing Platform"/>
            <person name="Russ C."/>
            <person name="Cuomo C."/>
            <person name="Young S.K."/>
            <person name="Zeng Q."/>
            <person name="Gargeya S."/>
            <person name="Alvarado L."/>
            <person name="Berlin A."/>
            <person name="Chapman S.B."/>
            <person name="Chen Z."/>
            <person name="Freedman E."/>
            <person name="Gellesch M."/>
            <person name="Goldberg J."/>
            <person name="Griggs A."/>
            <person name="Gujja S."/>
            <person name="Heilman E."/>
            <person name="Heiman D."/>
            <person name="Howarth C."/>
            <person name="Mehta T."/>
            <person name="Neiman D."/>
            <person name="Pearson M."/>
            <person name="Roberts A."/>
            <person name="Saif S."/>
            <person name="Shea T."/>
            <person name="Shenoy N."/>
            <person name="Sisk P."/>
            <person name="Stolte C."/>
            <person name="Sykes S."/>
            <person name="White J."/>
            <person name="Yandava C."/>
            <person name="Burger G."/>
            <person name="Gray M.W."/>
            <person name="Holland P.W.H."/>
            <person name="King N."/>
            <person name="Lang F.B.F."/>
            <person name="Roger A.J."/>
            <person name="Ruiz-Trillo I."/>
            <person name="Haas B."/>
            <person name="Nusbaum C."/>
            <person name="Birren B."/>
        </authorList>
    </citation>
    <scope>NUCLEOTIDE SEQUENCE [LARGE SCALE GENOMIC DNA]</scope>
    <source>
        <strain evidence="10 11">JP610</strain>
    </source>
</reference>
<protein>
    <recommendedName>
        <fullName evidence="6">Translation initiation factor eIF2B subunit delta</fullName>
    </recommendedName>
    <alternativeName>
        <fullName evidence="7">eIF2B GDP-GTP exchange factor subunit delta</fullName>
    </alternativeName>
</protein>